<dbReference type="Pfam" id="PF04055">
    <property type="entry name" value="Radical_SAM"/>
    <property type="match status" value="1"/>
</dbReference>
<keyword evidence="4 5" id="KW-0411">Iron-sulfur</keyword>
<dbReference type="PIRSF" id="PIRSF004762">
    <property type="entry name" value="CHP00423"/>
    <property type="match status" value="1"/>
</dbReference>
<dbReference type="SUPFAM" id="SSF102114">
    <property type="entry name" value="Radical SAM enzymes"/>
    <property type="match status" value="1"/>
</dbReference>
<dbReference type="GO" id="GO:0051539">
    <property type="term" value="F:4 iron, 4 sulfur cluster binding"/>
    <property type="evidence" value="ECO:0007669"/>
    <property type="project" value="UniProtKB-KW"/>
</dbReference>
<keyword evidence="5" id="KW-0004">4Fe-4S</keyword>
<protein>
    <submittedName>
        <fullName evidence="7">Radical SAM protein</fullName>
    </submittedName>
</protein>
<dbReference type="GO" id="GO:0046872">
    <property type="term" value="F:metal ion binding"/>
    <property type="evidence" value="ECO:0007669"/>
    <property type="project" value="UniProtKB-KW"/>
</dbReference>
<dbReference type="PANTHER" id="PTHR43726">
    <property type="entry name" value="3-METHYLORNITHINE SYNTHASE"/>
    <property type="match status" value="1"/>
</dbReference>
<dbReference type="SFLD" id="SFLDG01280">
    <property type="entry name" value="HydE/PylB-like"/>
    <property type="match status" value="1"/>
</dbReference>
<reference evidence="7" key="1">
    <citation type="submission" date="2020-10" db="EMBL/GenBank/DDBJ databases">
        <authorList>
            <person name="Gilroy R."/>
        </authorList>
    </citation>
    <scope>NUCLEOTIDE SEQUENCE</scope>
    <source>
        <strain evidence="7">10037</strain>
    </source>
</reference>
<proteinExistence type="predicted"/>
<dbReference type="SFLD" id="SFLDS00029">
    <property type="entry name" value="Radical_SAM"/>
    <property type="match status" value="1"/>
</dbReference>
<keyword evidence="3 5" id="KW-0408">Iron</keyword>
<dbReference type="InterPro" id="IPR007197">
    <property type="entry name" value="rSAM"/>
</dbReference>
<reference evidence="7" key="2">
    <citation type="journal article" date="2021" name="PeerJ">
        <title>Extensive microbial diversity within the chicken gut microbiome revealed by metagenomics and culture.</title>
        <authorList>
            <person name="Gilroy R."/>
            <person name="Ravi A."/>
            <person name="Getino M."/>
            <person name="Pursley I."/>
            <person name="Horton D.L."/>
            <person name="Alikhan N.F."/>
            <person name="Baker D."/>
            <person name="Gharbi K."/>
            <person name="Hall N."/>
            <person name="Watson M."/>
            <person name="Adriaenssens E.M."/>
            <person name="Foster-Nyarko E."/>
            <person name="Jarju S."/>
            <person name="Secka A."/>
            <person name="Antonio M."/>
            <person name="Oren A."/>
            <person name="Chaudhuri R.R."/>
            <person name="La Ragione R."/>
            <person name="Hildebrand F."/>
            <person name="Pallen M.J."/>
        </authorList>
    </citation>
    <scope>NUCLEOTIDE SEQUENCE</scope>
    <source>
        <strain evidence="7">10037</strain>
    </source>
</reference>
<evidence type="ECO:0000256" key="4">
    <source>
        <dbReference type="ARBA" id="ARBA00023014"/>
    </source>
</evidence>
<dbReference type="SMART" id="SM00729">
    <property type="entry name" value="Elp3"/>
    <property type="match status" value="1"/>
</dbReference>
<dbReference type="CDD" id="cd01335">
    <property type="entry name" value="Radical_SAM"/>
    <property type="match status" value="1"/>
</dbReference>
<gene>
    <name evidence="7" type="ORF">IAB93_07330</name>
</gene>
<comment type="cofactor">
    <cofactor evidence="5">
        <name>[4Fe-4S] cluster</name>
        <dbReference type="ChEBI" id="CHEBI:49883"/>
    </cofactor>
    <text evidence="5">Binds 1 [4Fe-4S] cluster. The cluster is coordinated with 3 cysteines and an exchangeable S-adenosyl-L-methionine.</text>
</comment>
<evidence type="ECO:0000256" key="5">
    <source>
        <dbReference type="PIRSR" id="PIRSR004762-1"/>
    </source>
</evidence>
<accession>A0A9D9I5Q2</accession>
<sequence length="386" mass="42116">MKSQGVIDRIFPGSLPSASDLHALLTSLSENDSSAERLAVRAREVSSSVFGGKVFLRGLVEIGNVCRNDCYYCGIRKSNSNIHRYVLSAEEIFSCCAAGYRRGFRTFVLQGGENPGMGDDFLCDLIKKIKTELAGCAVTLSLGERGYDSFKRLYDAGADRYLLRHEAADEDYFYKLHPRPSAETEATASPDADPSAGVYDVSSTTNHARRMASLRMLKEIGYQVGAGFMVGAPGQTVGHIAKDLEFIAELRPQMVGIGPYMPHPDTPFGKMQDVFWTPERKHRMTLGLLSILRLLDPCLLLPSTTALNTLAEGARYEGILAGANVIMPNISPARARAAYELYSGKVTDGGESGEGLDELEKSLAAIGYEADWSRGDYCPHKGCKEK</sequence>
<dbReference type="GO" id="GO:0016740">
    <property type="term" value="F:transferase activity"/>
    <property type="evidence" value="ECO:0007669"/>
    <property type="project" value="TreeGrafter"/>
</dbReference>
<evidence type="ECO:0000259" key="6">
    <source>
        <dbReference type="PROSITE" id="PS51918"/>
    </source>
</evidence>
<feature type="binding site" evidence="5">
    <location>
        <position position="73"/>
    </location>
    <ligand>
        <name>[4Fe-4S] cluster</name>
        <dbReference type="ChEBI" id="CHEBI:49883"/>
        <note>4Fe-4S-S-AdoMet</note>
    </ligand>
</feature>
<feature type="domain" description="Radical SAM core" evidence="6">
    <location>
        <begin position="52"/>
        <end position="299"/>
    </location>
</feature>
<dbReference type="InterPro" id="IPR058240">
    <property type="entry name" value="rSAM_sf"/>
</dbReference>
<evidence type="ECO:0000313" key="7">
    <source>
        <dbReference type="EMBL" id="MBO8465789.1"/>
    </source>
</evidence>
<dbReference type="SFLD" id="SFLDG01060">
    <property type="entry name" value="BATS_domain_containing"/>
    <property type="match status" value="1"/>
</dbReference>
<dbReference type="AlphaFoldDB" id="A0A9D9I5Q2"/>
<feature type="binding site" evidence="5">
    <location>
        <position position="66"/>
    </location>
    <ligand>
        <name>[4Fe-4S] cluster</name>
        <dbReference type="ChEBI" id="CHEBI:49883"/>
        <note>4Fe-4S-S-AdoMet</note>
    </ligand>
</feature>
<dbReference type="Proteomes" id="UP000823597">
    <property type="component" value="Unassembled WGS sequence"/>
</dbReference>
<keyword evidence="1 5" id="KW-0949">S-adenosyl-L-methionine</keyword>
<name>A0A9D9I5Q2_9BACT</name>
<evidence type="ECO:0000256" key="2">
    <source>
        <dbReference type="ARBA" id="ARBA00022723"/>
    </source>
</evidence>
<comment type="caution">
    <text evidence="7">The sequence shown here is derived from an EMBL/GenBank/DDBJ whole genome shotgun (WGS) entry which is preliminary data.</text>
</comment>
<feature type="binding site" evidence="5">
    <location>
        <position position="70"/>
    </location>
    <ligand>
        <name>[4Fe-4S] cluster</name>
        <dbReference type="ChEBI" id="CHEBI:49883"/>
        <note>4Fe-4S-S-AdoMet</note>
    </ligand>
</feature>
<dbReference type="InterPro" id="IPR034422">
    <property type="entry name" value="HydE/PylB-like"/>
</dbReference>
<dbReference type="InterPro" id="IPR013785">
    <property type="entry name" value="Aldolase_TIM"/>
</dbReference>
<evidence type="ECO:0000256" key="1">
    <source>
        <dbReference type="ARBA" id="ARBA00022691"/>
    </source>
</evidence>
<dbReference type="PROSITE" id="PS51918">
    <property type="entry name" value="RADICAL_SAM"/>
    <property type="match status" value="1"/>
</dbReference>
<organism evidence="7 8">
    <name type="scientific">Candidatus Merdivivens pullistercoris</name>
    <dbReference type="NCBI Taxonomy" id="2840873"/>
    <lineage>
        <taxon>Bacteria</taxon>
        <taxon>Pseudomonadati</taxon>
        <taxon>Bacteroidota</taxon>
        <taxon>Bacteroidia</taxon>
        <taxon>Bacteroidales</taxon>
        <taxon>Muribaculaceae</taxon>
        <taxon>Muribaculaceae incertae sedis</taxon>
        <taxon>Candidatus Merdivivens</taxon>
    </lineage>
</organism>
<dbReference type="EMBL" id="JADIME010000076">
    <property type="protein sequence ID" value="MBO8465789.1"/>
    <property type="molecule type" value="Genomic_DNA"/>
</dbReference>
<dbReference type="PANTHER" id="PTHR43726:SF1">
    <property type="entry name" value="BIOTIN SYNTHASE"/>
    <property type="match status" value="1"/>
</dbReference>
<dbReference type="Gene3D" id="3.20.20.70">
    <property type="entry name" value="Aldolase class I"/>
    <property type="match status" value="1"/>
</dbReference>
<dbReference type="InterPro" id="IPR006638">
    <property type="entry name" value="Elp3/MiaA/NifB-like_rSAM"/>
</dbReference>
<evidence type="ECO:0000256" key="3">
    <source>
        <dbReference type="ARBA" id="ARBA00023004"/>
    </source>
</evidence>
<evidence type="ECO:0000313" key="8">
    <source>
        <dbReference type="Proteomes" id="UP000823597"/>
    </source>
</evidence>
<keyword evidence="2" id="KW-0479">Metal-binding</keyword>